<dbReference type="EMBL" id="QMIE01000006">
    <property type="protein sequence ID" value="TVM17712.1"/>
    <property type="molecule type" value="Genomic_DNA"/>
</dbReference>
<accession>A0A7M3MFK3</accession>
<evidence type="ECO:0000313" key="2">
    <source>
        <dbReference type="Proteomes" id="UP000448292"/>
    </source>
</evidence>
<name>A0A7M3MFK3_9BACT</name>
<organism evidence="1 2">
    <name type="scientific">Oceanidesulfovibrio indonesiensis</name>
    <dbReference type="NCBI Taxonomy" id="54767"/>
    <lineage>
        <taxon>Bacteria</taxon>
        <taxon>Pseudomonadati</taxon>
        <taxon>Thermodesulfobacteriota</taxon>
        <taxon>Desulfovibrionia</taxon>
        <taxon>Desulfovibrionales</taxon>
        <taxon>Desulfovibrionaceae</taxon>
        <taxon>Oceanidesulfovibrio</taxon>
    </lineage>
</organism>
<dbReference type="Proteomes" id="UP000448292">
    <property type="component" value="Unassembled WGS sequence"/>
</dbReference>
<protein>
    <submittedName>
        <fullName evidence="1">Uncharacterized protein</fullName>
    </submittedName>
</protein>
<keyword evidence="2" id="KW-1185">Reference proteome</keyword>
<comment type="caution">
    <text evidence="1">The sequence shown here is derived from an EMBL/GenBank/DDBJ whole genome shotgun (WGS) entry which is preliminary data.</text>
</comment>
<dbReference type="OrthoDB" id="9874070at2"/>
<reference evidence="1 2" key="1">
    <citation type="submission" date="2018-06" db="EMBL/GenBank/DDBJ databases">
        <title>Complete genome of Desulfovibrio indonesiensis P37SLT.</title>
        <authorList>
            <person name="Crispim J.S."/>
            <person name="Vidigal P.M.P."/>
            <person name="Silva L.C.F."/>
            <person name="Laguardia C.N."/>
            <person name="Araujo L.C."/>
            <person name="Dias R.S."/>
            <person name="Sousa M.P."/>
            <person name="Paula S.O."/>
            <person name="Silva C."/>
        </authorList>
    </citation>
    <scope>NUCLEOTIDE SEQUENCE [LARGE SCALE GENOMIC DNA]</scope>
    <source>
        <strain evidence="1 2">P37SLT</strain>
    </source>
</reference>
<gene>
    <name evidence="1" type="ORF">DPQ33_08745</name>
</gene>
<evidence type="ECO:0000313" key="1">
    <source>
        <dbReference type="EMBL" id="TVM17712.1"/>
    </source>
</evidence>
<proteinExistence type="predicted"/>
<dbReference type="RefSeq" id="WP_144302829.1">
    <property type="nucleotide sequence ID" value="NZ_QMIE01000006.1"/>
</dbReference>
<dbReference type="AlphaFoldDB" id="A0A7M3MFK3"/>
<sequence length="72" mass="8132">MTPKRAQAWLNEVEAMTRRRDLLSSCQKAELQATHEAATALLTRAKLDAKRLMVIEGRVICKHDSAFVQPAR</sequence>